<reference evidence="8 9" key="1">
    <citation type="submission" date="2020-12" db="EMBL/GenBank/DDBJ databases">
        <title>FDA dAtabase for Regulatory Grade micrObial Sequences (FDA-ARGOS): Supporting development and validation of Infectious Disease Dx tests.</title>
        <authorList>
            <person name="Kerrigan L."/>
            <person name="Long C."/>
            <person name="Tallon L."/>
            <person name="Sadzewicz L."/>
            <person name="Zhao X."/>
            <person name="Boylan J."/>
            <person name="Ott S."/>
            <person name="Bowen H."/>
            <person name="Vavikolanu K."/>
            <person name="Mehta A."/>
            <person name="Aluvathingal J."/>
            <person name="Nadendla S."/>
            <person name="Yan Y."/>
            <person name="Sichtig H."/>
        </authorList>
    </citation>
    <scope>NUCLEOTIDE SEQUENCE [LARGE SCALE GENOMIC DNA]</scope>
    <source>
        <strain evidence="8 9">FDAARGOS_1031</strain>
    </source>
</reference>
<protein>
    <submittedName>
        <fullName evidence="8">Beta-galactosidase</fullName>
    </submittedName>
</protein>
<evidence type="ECO:0000259" key="5">
    <source>
        <dbReference type="Pfam" id="PF00703"/>
    </source>
</evidence>
<dbReference type="PANTHER" id="PTHR42732">
    <property type="entry name" value="BETA-GALACTOSIDASE"/>
    <property type="match status" value="1"/>
</dbReference>
<dbReference type="GO" id="GO:0005975">
    <property type="term" value="P:carbohydrate metabolic process"/>
    <property type="evidence" value="ECO:0007669"/>
    <property type="project" value="InterPro"/>
</dbReference>
<dbReference type="InterPro" id="IPR006103">
    <property type="entry name" value="Glyco_hydro_2_cat"/>
</dbReference>
<feature type="domain" description="Glycoside hydrolase family 2 catalytic" evidence="6">
    <location>
        <begin position="285"/>
        <end position="444"/>
    </location>
</feature>
<evidence type="ECO:0000256" key="2">
    <source>
        <dbReference type="ARBA" id="ARBA00022801"/>
    </source>
</evidence>
<feature type="chain" id="PRO_5032409047" evidence="4">
    <location>
        <begin position="19"/>
        <end position="675"/>
    </location>
</feature>
<dbReference type="InterPro" id="IPR051913">
    <property type="entry name" value="GH2_Domain-Containing"/>
</dbReference>
<evidence type="ECO:0000256" key="3">
    <source>
        <dbReference type="ARBA" id="ARBA00023295"/>
    </source>
</evidence>
<dbReference type="PANTHER" id="PTHR42732:SF1">
    <property type="entry name" value="BETA-MANNOSIDASE"/>
    <property type="match status" value="1"/>
</dbReference>
<feature type="domain" description="Glycosyl hydrolases family 2 sugar binding" evidence="7">
    <location>
        <begin position="53"/>
        <end position="142"/>
    </location>
</feature>
<dbReference type="AlphaFoldDB" id="A0A7T7ZY28"/>
<proteinExistence type="inferred from homology"/>
<dbReference type="Pfam" id="PF02837">
    <property type="entry name" value="Glyco_hydro_2_N"/>
    <property type="match status" value="1"/>
</dbReference>
<dbReference type="InterPro" id="IPR008979">
    <property type="entry name" value="Galactose-bd-like_sf"/>
</dbReference>
<sequence>MKAALLFLFICSTTTLFAQRDTLKINNDWRFKIEKNKITPTNELTFKTLNSSEVVSIPHTWNVKDISQNHYGLAWYQKKLNIPANFKNKRLNLVFGAVNHTSYFYINGKKVGENIGDGFNKITLDVSDYLIPGKENILTILVNNDYGQHKIPFGSSFDWPNDGGIIREAYIVEYNKEGAEELSSLARLNNNTHSADLDLNISFQQQQNIQLEVLLTELNQPTKNTIFRKKITPVWKGNVAQTSVHLDKVNPWHFDFTNLYRIEVKVLKNNKTVDYITSTTGFRNIELKNGRLLLNGEDVKLMGIEWTAGSNPDIGFAEGKKDIYENVKRMKDVNAILTRIHFQQDDYFYELCDRLGILVQAEIPLWGGETPASSLMDELAKKQLDAMIGNLRNHPSIFSWGVGNELQGRNPEMKKLIQGWLDYARKLDPSRKVTYVSNTIAESFKGDKNFTPDAGSLGDYINMNEYSGSWWPIPEAELSNYLDKVHHTYPNMSFFISEFGLCEPNFRGGDERRIKDLIYHMGVYETKDYINGAIYFDLTDYRTHYPGTSVEGRFRQRVHGVYDFYGNPKPSMKVLRELSSPVEVQQTRQSSKGKLSVVMFGSKGLPQHTIKGYKLYLSDKENNYRSFKSYNVPEIKPGEQEIIEIEDLYNGEGIITVERPNGFVVTQKNFYVPKD</sequence>
<dbReference type="Gene3D" id="2.60.120.260">
    <property type="entry name" value="Galactose-binding domain-like"/>
    <property type="match status" value="1"/>
</dbReference>
<organism evidence="8 9">
    <name type="scientific">Elizabethkingia bruuniana</name>
    <dbReference type="NCBI Taxonomy" id="1756149"/>
    <lineage>
        <taxon>Bacteria</taxon>
        <taxon>Pseudomonadati</taxon>
        <taxon>Bacteroidota</taxon>
        <taxon>Flavobacteriia</taxon>
        <taxon>Flavobacteriales</taxon>
        <taxon>Weeksellaceae</taxon>
        <taxon>Elizabethkingia</taxon>
    </lineage>
</organism>
<keyword evidence="3" id="KW-0326">Glycosidase</keyword>
<comment type="similarity">
    <text evidence="1">Belongs to the glycosyl hydrolase 2 family.</text>
</comment>
<dbReference type="InterPro" id="IPR006104">
    <property type="entry name" value="Glyco_hydro_2_N"/>
</dbReference>
<feature type="domain" description="Glycoside hydrolase family 2 immunoglobulin-like beta-sandwich" evidence="5">
    <location>
        <begin position="188"/>
        <end position="283"/>
    </location>
</feature>
<dbReference type="InterPro" id="IPR013783">
    <property type="entry name" value="Ig-like_fold"/>
</dbReference>
<evidence type="ECO:0000256" key="4">
    <source>
        <dbReference type="SAM" id="SignalP"/>
    </source>
</evidence>
<dbReference type="InterPro" id="IPR036156">
    <property type="entry name" value="Beta-gal/glucu_dom_sf"/>
</dbReference>
<evidence type="ECO:0000259" key="6">
    <source>
        <dbReference type="Pfam" id="PF02836"/>
    </source>
</evidence>
<dbReference type="Gene3D" id="2.60.40.10">
    <property type="entry name" value="Immunoglobulins"/>
    <property type="match status" value="1"/>
</dbReference>
<evidence type="ECO:0000259" key="7">
    <source>
        <dbReference type="Pfam" id="PF02837"/>
    </source>
</evidence>
<dbReference type="GO" id="GO:0004553">
    <property type="term" value="F:hydrolase activity, hydrolyzing O-glycosyl compounds"/>
    <property type="evidence" value="ECO:0007669"/>
    <property type="project" value="InterPro"/>
</dbReference>
<dbReference type="InterPro" id="IPR023232">
    <property type="entry name" value="Glyco_hydro_2_AS"/>
</dbReference>
<dbReference type="SUPFAM" id="SSF49785">
    <property type="entry name" value="Galactose-binding domain-like"/>
    <property type="match status" value="1"/>
</dbReference>
<dbReference type="PROSITE" id="PS00608">
    <property type="entry name" value="GLYCOSYL_HYDROL_F2_2"/>
    <property type="match status" value="1"/>
</dbReference>
<dbReference type="RefSeq" id="WP_034870153.1">
    <property type="nucleotide sequence ID" value="NZ_CP067018.1"/>
</dbReference>
<dbReference type="Pfam" id="PF02836">
    <property type="entry name" value="Glyco_hydro_2_C"/>
    <property type="match status" value="1"/>
</dbReference>
<accession>A0A7T7ZY28</accession>
<dbReference type="Pfam" id="PF00703">
    <property type="entry name" value="Glyco_hydro_2"/>
    <property type="match status" value="1"/>
</dbReference>
<dbReference type="Proteomes" id="UP000595426">
    <property type="component" value="Chromosome"/>
</dbReference>
<evidence type="ECO:0000313" key="8">
    <source>
        <dbReference type="EMBL" id="QQN58962.1"/>
    </source>
</evidence>
<feature type="signal peptide" evidence="4">
    <location>
        <begin position="1"/>
        <end position="18"/>
    </location>
</feature>
<evidence type="ECO:0000256" key="1">
    <source>
        <dbReference type="ARBA" id="ARBA00007401"/>
    </source>
</evidence>
<dbReference type="InterPro" id="IPR017853">
    <property type="entry name" value="GH"/>
</dbReference>
<keyword evidence="2" id="KW-0378">Hydrolase</keyword>
<dbReference type="SUPFAM" id="SSF49303">
    <property type="entry name" value="beta-Galactosidase/glucuronidase domain"/>
    <property type="match status" value="1"/>
</dbReference>
<dbReference type="EMBL" id="CP067018">
    <property type="protein sequence ID" value="QQN58962.1"/>
    <property type="molecule type" value="Genomic_DNA"/>
</dbReference>
<dbReference type="SUPFAM" id="SSF51445">
    <property type="entry name" value="(Trans)glycosidases"/>
    <property type="match status" value="1"/>
</dbReference>
<dbReference type="Gene3D" id="3.20.20.80">
    <property type="entry name" value="Glycosidases"/>
    <property type="match status" value="1"/>
</dbReference>
<name>A0A7T7ZY28_9FLAO</name>
<keyword evidence="9" id="KW-1185">Reference proteome</keyword>
<gene>
    <name evidence="8" type="ORF">I6H88_21510</name>
</gene>
<dbReference type="InterPro" id="IPR006102">
    <property type="entry name" value="Ig-like_GH2"/>
</dbReference>
<evidence type="ECO:0000313" key="9">
    <source>
        <dbReference type="Proteomes" id="UP000595426"/>
    </source>
</evidence>
<keyword evidence="4" id="KW-0732">Signal</keyword>